<comment type="caution">
    <text evidence="2">The sequence shown here is derived from an EMBL/GenBank/DDBJ whole genome shotgun (WGS) entry which is preliminary data.</text>
</comment>
<reference evidence="2" key="2">
    <citation type="submission" date="2020-08" db="EMBL/GenBank/DDBJ databases">
        <authorList>
            <person name="Chen M."/>
            <person name="Teng W."/>
            <person name="Zhao L."/>
            <person name="Hu C."/>
            <person name="Zhou Y."/>
            <person name="Han B."/>
            <person name="Song L."/>
            <person name="Shu W."/>
        </authorList>
    </citation>
    <scope>NUCLEOTIDE SEQUENCE</scope>
    <source>
        <strain evidence="2">FACHB-1375</strain>
    </source>
</reference>
<dbReference type="SUPFAM" id="SSF52091">
    <property type="entry name" value="SpoIIaa-like"/>
    <property type="match status" value="1"/>
</dbReference>
<name>A0A926ZIU2_9CYAN</name>
<evidence type="ECO:0000313" key="3">
    <source>
        <dbReference type="Proteomes" id="UP000641646"/>
    </source>
</evidence>
<gene>
    <name evidence="2" type="ORF">H6G03_25750</name>
</gene>
<dbReference type="InterPro" id="IPR002645">
    <property type="entry name" value="STAS_dom"/>
</dbReference>
<evidence type="ECO:0000259" key="1">
    <source>
        <dbReference type="PROSITE" id="PS50801"/>
    </source>
</evidence>
<sequence>MNQVVKVVHYPDVSDSNVATQFYREIEDIVKAGASIVLLDLKNLTSITGSGLMALVEVFKLIRSAGCKVFICSLNDQVRILFELTGLDRVLETFSSLDEFYSSTLQKK</sequence>
<proteinExistence type="predicted"/>
<dbReference type="PANTHER" id="PTHR33495:SF2">
    <property type="entry name" value="ANTI-SIGMA FACTOR ANTAGONIST TM_1081-RELATED"/>
    <property type="match status" value="1"/>
</dbReference>
<protein>
    <submittedName>
        <fullName evidence="2">STAS domain-containing protein</fullName>
    </submittedName>
</protein>
<dbReference type="PANTHER" id="PTHR33495">
    <property type="entry name" value="ANTI-SIGMA FACTOR ANTAGONIST TM_1081-RELATED-RELATED"/>
    <property type="match status" value="1"/>
</dbReference>
<dbReference type="Gene3D" id="3.30.750.24">
    <property type="entry name" value="STAS domain"/>
    <property type="match status" value="1"/>
</dbReference>
<dbReference type="PROSITE" id="PS50801">
    <property type="entry name" value="STAS"/>
    <property type="match status" value="1"/>
</dbReference>
<feature type="domain" description="STAS" evidence="1">
    <location>
        <begin position="19"/>
        <end position="104"/>
    </location>
</feature>
<dbReference type="AlphaFoldDB" id="A0A926ZIU2"/>
<evidence type="ECO:0000313" key="2">
    <source>
        <dbReference type="EMBL" id="MBD2184430.1"/>
    </source>
</evidence>
<dbReference type="EMBL" id="JACJPW010000082">
    <property type="protein sequence ID" value="MBD2184430.1"/>
    <property type="molecule type" value="Genomic_DNA"/>
</dbReference>
<keyword evidence="3" id="KW-1185">Reference proteome</keyword>
<dbReference type="GO" id="GO:0043856">
    <property type="term" value="F:anti-sigma factor antagonist activity"/>
    <property type="evidence" value="ECO:0007669"/>
    <property type="project" value="TreeGrafter"/>
</dbReference>
<dbReference type="Pfam" id="PF01740">
    <property type="entry name" value="STAS"/>
    <property type="match status" value="1"/>
</dbReference>
<dbReference type="InterPro" id="IPR036513">
    <property type="entry name" value="STAS_dom_sf"/>
</dbReference>
<reference evidence="2" key="1">
    <citation type="journal article" date="2015" name="ISME J.">
        <title>Draft Genome Sequence of Streptomyces incarnatus NRRL8089, which Produces the Nucleoside Antibiotic Sinefungin.</title>
        <authorList>
            <person name="Oshima K."/>
            <person name="Hattori M."/>
            <person name="Shimizu H."/>
            <person name="Fukuda K."/>
            <person name="Nemoto M."/>
            <person name="Inagaki K."/>
            <person name="Tamura T."/>
        </authorList>
    </citation>
    <scope>NUCLEOTIDE SEQUENCE</scope>
    <source>
        <strain evidence="2">FACHB-1375</strain>
    </source>
</reference>
<organism evidence="2 3">
    <name type="scientific">Aerosakkonema funiforme FACHB-1375</name>
    <dbReference type="NCBI Taxonomy" id="2949571"/>
    <lineage>
        <taxon>Bacteria</taxon>
        <taxon>Bacillati</taxon>
        <taxon>Cyanobacteriota</taxon>
        <taxon>Cyanophyceae</taxon>
        <taxon>Oscillatoriophycideae</taxon>
        <taxon>Aerosakkonematales</taxon>
        <taxon>Aerosakkonemataceae</taxon>
        <taxon>Aerosakkonema</taxon>
    </lineage>
</organism>
<dbReference type="Proteomes" id="UP000641646">
    <property type="component" value="Unassembled WGS sequence"/>
</dbReference>
<dbReference type="CDD" id="cd07043">
    <property type="entry name" value="STAS_anti-anti-sigma_factors"/>
    <property type="match status" value="1"/>
</dbReference>
<dbReference type="RefSeq" id="WP_190470787.1">
    <property type="nucleotide sequence ID" value="NZ_JACJPW010000082.1"/>
</dbReference>
<accession>A0A926ZIU2</accession>